<sequence>MVLSVHEKLTVIYRLEPGCLGPTGKDHIEDFCQYANKSLRSIDSECVNWAIIPRYDKSLPELEYQIQRKKLDKAKAEQFIDVFKKDLDSLEEHMHEQLSLLIDNFLQR</sequence>
<evidence type="ECO:0000313" key="1">
    <source>
        <dbReference type="EMBL" id="AWB68317.1"/>
    </source>
</evidence>
<accession>A0A2S0VVS0</accession>
<gene>
    <name evidence="1" type="ORF">C2869_18730</name>
</gene>
<dbReference type="RefSeq" id="WP_108604379.1">
    <property type="nucleotide sequence ID" value="NZ_CP026604.1"/>
</dbReference>
<dbReference type="KEGG" id="cate:C2869_18730"/>
<dbReference type="OrthoDB" id="5768421at2"/>
<keyword evidence="2" id="KW-1185">Reference proteome</keyword>
<proteinExistence type="predicted"/>
<evidence type="ECO:0000313" key="2">
    <source>
        <dbReference type="Proteomes" id="UP000244441"/>
    </source>
</evidence>
<dbReference type="AlphaFoldDB" id="A0A2S0VVS0"/>
<organism evidence="1 2">
    <name type="scientific">Saccharobesus litoralis</name>
    <dbReference type="NCBI Taxonomy" id="2172099"/>
    <lineage>
        <taxon>Bacteria</taxon>
        <taxon>Pseudomonadati</taxon>
        <taxon>Pseudomonadota</taxon>
        <taxon>Gammaproteobacteria</taxon>
        <taxon>Alteromonadales</taxon>
        <taxon>Alteromonadaceae</taxon>
        <taxon>Saccharobesus</taxon>
    </lineage>
</organism>
<reference evidence="1 2" key="1">
    <citation type="submission" date="2018-01" db="EMBL/GenBank/DDBJ databases">
        <title>Genome sequence of a Cantenovulum-like bacteria.</title>
        <authorList>
            <person name="Tan W.R."/>
            <person name="Lau N.-S."/>
            <person name="Go F."/>
            <person name="Amirul A.-A.A."/>
        </authorList>
    </citation>
    <scope>NUCLEOTIDE SEQUENCE [LARGE SCALE GENOMIC DNA]</scope>
    <source>
        <strain evidence="1 2">CCB-QB4</strain>
    </source>
</reference>
<dbReference type="Proteomes" id="UP000244441">
    <property type="component" value="Chromosome"/>
</dbReference>
<protein>
    <submittedName>
        <fullName evidence="1">Uncharacterized protein</fullName>
    </submittedName>
</protein>
<name>A0A2S0VVS0_9ALTE</name>
<dbReference type="EMBL" id="CP026604">
    <property type="protein sequence ID" value="AWB68317.1"/>
    <property type="molecule type" value="Genomic_DNA"/>
</dbReference>